<dbReference type="AlphaFoldDB" id="A0A6A6STL6"/>
<organism evidence="1 2">
    <name type="scientific">Lophiostoma macrostomum CBS 122681</name>
    <dbReference type="NCBI Taxonomy" id="1314788"/>
    <lineage>
        <taxon>Eukaryota</taxon>
        <taxon>Fungi</taxon>
        <taxon>Dikarya</taxon>
        <taxon>Ascomycota</taxon>
        <taxon>Pezizomycotina</taxon>
        <taxon>Dothideomycetes</taxon>
        <taxon>Pleosporomycetidae</taxon>
        <taxon>Pleosporales</taxon>
        <taxon>Lophiostomataceae</taxon>
        <taxon>Lophiostoma</taxon>
    </lineage>
</organism>
<accession>A0A6A6STL6</accession>
<reference evidence="1" key="1">
    <citation type="journal article" date="2020" name="Stud. Mycol.">
        <title>101 Dothideomycetes genomes: a test case for predicting lifestyles and emergence of pathogens.</title>
        <authorList>
            <person name="Haridas S."/>
            <person name="Albert R."/>
            <person name="Binder M."/>
            <person name="Bloem J."/>
            <person name="Labutti K."/>
            <person name="Salamov A."/>
            <person name="Andreopoulos B."/>
            <person name="Baker S."/>
            <person name="Barry K."/>
            <person name="Bills G."/>
            <person name="Bluhm B."/>
            <person name="Cannon C."/>
            <person name="Castanera R."/>
            <person name="Culley D."/>
            <person name="Daum C."/>
            <person name="Ezra D."/>
            <person name="Gonzalez J."/>
            <person name="Henrissat B."/>
            <person name="Kuo A."/>
            <person name="Liang C."/>
            <person name="Lipzen A."/>
            <person name="Lutzoni F."/>
            <person name="Magnuson J."/>
            <person name="Mondo S."/>
            <person name="Nolan M."/>
            <person name="Ohm R."/>
            <person name="Pangilinan J."/>
            <person name="Park H.-J."/>
            <person name="Ramirez L."/>
            <person name="Alfaro M."/>
            <person name="Sun H."/>
            <person name="Tritt A."/>
            <person name="Yoshinaga Y."/>
            <person name="Zwiers L.-H."/>
            <person name="Turgeon B."/>
            <person name="Goodwin S."/>
            <person name="Spatafora J."/>
            <person name="Crous P."/>
            <person name="Grigoriev I."/>
        </authorList>
    </citation>
    <scope>NUCLEOTIDE SEQUENCE</scope>
    <source>
        <strain evidence="1">CBS 122681</strain>
    </source>
</reference>
<dbReference type="Proteomes" id="UP000799324">
    <property type="component" value="Unassembled WGS sequence"/>
</dbReference>
<name>A0A6A6STL6_9PLEO</name>
<proteinExistence type="predicted"/>
<evidence type="ECO:0000313" key="2">
    <source>
        <dbReference type="Proteomes" id="UP000799324"/>
    </source>
</evidence>
<sequence>MNFEKGTDVLPLLNICIQPVEVNAVRKSPHHLPASTIWWVGSSSSKRQSNLQVNAIDSSRSSTAALVASAPCLSLSNVSAIHRCIHRTVSPSLSTTVPWVTLPSSSHISLTDRNLTLFFSSVTEFSGRDPFKIPLRGAGASSPLLATCQYELSNGGPSRSRHASSLSIASLNLRTSRVSFTYC</sequence>
<protein>
    <submittedName>
        <fullName evidence="1">Uncharacterized protein</fullName>
    </submittedName>
</protein>
<evidence type="ECO:0000313" key="1">
    <source>
        <dbReference type="EMBL" id="KAF2650902.1"/>
    </source>
</evidence>
<dbReference type="EMBL" id="MU004441">
    <property type="protein sequence ID" value="KAF2650902.1"/>
    <property type="molecule type" value="Genomic_DNA"/>
</dbReference>
<keyword evidence="2" id="KW-1185">Reference proteome</keyword>
<gene>
    <name evidence="1" type="ORF">K491DRAFT_115444</name>
</gene>